<evidence type="ECO:0000256" key="4">
    <source>
        <dbReference type="ARBA" id="ARBA00022777"/>
    </source>
</evidence>
<name>B6ADW5_CRYMR</name>
<organism evidence="7 8">
    <name type="scientific">Cryptosporidium muris (strain RN66)</name>
    <dbReference type="NCBI Taxonomy" id="441375"/>
    <lineage>
        <taxon>Eukaryota</taxon>
        <taxon>Sar</taxon>
        <taxon>Alveolata</taxon>
        <taxon>Apicomplexa</taxon>
        <taxon>Conoidasida</taxon>
        <taxon>Coccidia</taxon>
        <taxon>Eucoccidiorida</taxon>
        <taxon>Eimeriorina</taxon>
        <taxon>Cryptosporidiidae</taxon>
        <taxon>Cryptosporidium</taxon>
    </lineage>
</organism>
<evidence type="ECO:0000256" key="1">
    <source>
        <dbReference type="ARBA" id="ARBA00008941"/>
    </source>
</evidence>
<gene>
    <name evidence="7" type="ORF">CMU_008980</name>
</gene>
<protein>
    <submittedName>
        <fullName evidence="7">Phosphatidylinositol 3-and 4-kinase family protein</fullName>
    </submittedName>
</protein>
<keyword evidence="2" id="KW-0808">Transferase</keyword>
<dbReference type="PANTHER" id="PTHR45800:SF11">
    <property type="entry name" value="PHOSPHATIDYLINOSITOL 3-KINASE-RELATED PROTEIN KINASE"/>
    <property type="match status" value="1"/>
</dbReference>
<proteinExistence type="inferred from homology"/>
<evidence type="ECO:0000256" key="3">
    <source>
        <dbReference type="ARBA" id="ARBA00022741"/>
    </source>
</evidence>
<dbReference type="OrthoDB" id="5839at2759"/>
<evidence type="ECO:0000256" key="2">
    <source>
        <dbReference type="ARBA" id="ARBA00022679"/>
    </source>
</evidence>
<dbReference type="eggNOG" id="KOG2381">
    <property type="taxonomic scope" value="Eukaryota"/>
</dbReference>
<dbReference type="InterPro" id="IPR044571">
    <property type="entry name" value="P4KG1-8"/>
</dbReference>
<keyword evidence="8" id="KW-1185">Reference proteome</keyword>
<dbReference type="Proteomes" id="UP000001460">
    <property type="component" value="Unassembled WGS sequence"/>
</dbReference>
<accession>B6ADW5</accession>
<feature type="domain" description="PI3K/PI4K catalytic" evidence="6">
    <location>
        <begin position="149"/>
        <end position="440"/>
    </location>
</feature>
<reference evidence="7" key="1">
    <citation type="submission" date="2008-06" db="EMBL/GenBank/DDBJ databases">
        <authorList>
            <person name="Lorenzi H."/>
            <person name="Inman J."/>
            <person name="Miller J."/>
            <person name="Schobel S."/>
            <person name="Amedeo P."/>
            <person name="Caler E.V."/>
            <person name="da Silva J."/>
        </authorList>
    </citation>
    <scope>NUCLEOTIDE SEQUENCE [LARGE SCALE GENOMIC DNA]</scope>
    <source>
        <strain evidence="7">RN66</strain>
    </source>
</reference>
<sequence length="689" mass="78561">MISTGNYPVAQQVYFSTHNALRAGINDMQKFSLCIDELDGSKRIFLSIYPFYDCQMVKRLVIKYLDLPKSTGVRDIQLFYRGVEIPNNRLMQIFEKQRRPLHYSLRMSKTDFGLRSTGLKLSTKIQKILAEVQLALSRNVHPKLTLDGTGATYRMYNAMGQVVAMFKPLDEEAFAPNNPRGYQGKLGQQGFRSGVLSGEGASREVATAIWDGYYHGFAGVPETTLLEASHTAFNYNSWNKFTLQMGDIFDPEPALPKLKSNSYEIGWKLGAFQEYIVTSETVGNFDSCVFSIRDVHRIGILDICLFNLDRNDSNILVIPLQSNYTMKLPITTHFGDISVASYESPLSTPDGRKTKYKLVPIDHGLCLPDVLDVAQFDWVWYDWPHSNIPFSKTELRIIKYMDPDADAERLKRKLLIRDECLRSMRVSVRWLKLASSMHLNLHQIAQFLCREDLEIPSSMEQLIQISLQQAYRTLDATALVSSNRLGHIHIDLATTSTAVKGRISRCQEVSPKANSDGISSAREDNGTGSLDLDISTENFNLEFDSSSFTNSDSSAGSYFSDDIIKSKWWKPNKRKSKIKDSKSINQNYESSILGGNDNTLNSTFTKSGINGTVRNTAYRRQLLLKLAPQNVTWLLLDRNKKPIPVQWNEEHFEKIFFEILEVNMKHSIIEKHPNWDSYPYFGDDEKNYY</sequence>
<evidence type="ECO:0000313" key="8">
    <source>
        <dbReference type="Proteomes" id="UP000001460"/>
    </source>
</evidence>
<dbReference type="AlphaFoldDB" id="B6ADW5"/>
<keyword evidence="5" id="KW-0067">ATP-binding</keyword>
<dbReference type="VEuPathDB" id="CryptoDB:CMU_008980"/>
<dbReference type="OMA" id="TMDCYIN"/>
<dbReference type="EMBL" id="DS989729">
    <property type="protein sequence ID" value="EEA06406.1"/>
    <property type="molecule type" value="Genomic_DNA"/>
</dbReference>
<dbReference type="GO" id="GO:0016301">
    <property type="term" value="F:kinase activity"/>
    <property type="evidence" value="ECO:0007669"/>
    <property type="project" value="UniProtKB-KW"/>
</dbReference>
<comment type="similarity">
    <text evidence="1">Belongs to the PI3/PI4-kinase family. Type II PI4K subfamily.</text>
</comment>
<dbReference type="Pfam" id="PF00454">
    <property type="entry name" value="PI3_PI4_kinase"/>
    <property type="match status" value="1"/>
</dbReference>
<dbReference type="PANTHER" id="PTHR45800">
    <property type="entry name" value="PHOSPHATIDYLINOSITOL 4-KINASE GAMMA"/>
    <property type="match status" value="1"/>
</dbReference>
<dbReference type="STRING" id="441375.B6ADW5"/>
<evidence type="ECO:0000256" key="5">
    <source>
        <dbReference type="ARBA" id="ARBA00022840"/>
    </source>
</evidence>
<keyword evidence="3" id="KW-0547">Nucleotide-binding</keyword>
<dbReference type="GO" id="GO:0005524">
    <property type="term" value="F:ATP binding"/>
    <property type="evidence" value="ECO:0007669"/>
    <property type="project" value="UniProtKB-KW"/>
</dbReference>
<dbReference type="GeneID" id="6995859"/>
<keyword evidence="4" id="KW-0418">Kinase</keyword>
<evidence type="ECO:0000259" key="6">
    <source>
        <dbReference type="Pfam" id="PF00454"/>
    </source>
</evidence>
<dbReference type="InterPro" id="IPR000403">
    <property type="entry name" value="PI3/4_kinase_cat_dom"/>
</dbReference>
<evidence type="ECO:0000313" key="7">
    <source>
        <dbReference type="EMBL" id="EEA06406.1"/>
    </source>
</evidence>
<dbReference type="RefSeq" id="XP_002140755.1">
    <property type="nucleotide sequence ID" value="XM_002140719.1"/>
</dbReference>